<protein>
    <submittedName>
        <fullName evidence="2">Uncharacterized protein</fullName>
    </submittedName>
</protein>
<proteinExistence type="predicted"/>
<sequence>MTRLSDISHPSDERVYFSIILPENPSIRRLAYWEPLPLTSLQLDLFCDNDCDDSDLMAVLPYPTAPPKNPAKLEKKPDPPKPDSQKPGGGKPPGGFPAWASYAPPQIPVIGGPARPLPQPQSIAAPAAPAPSPAPQQYMNMSGGIVPPPPPPAGTRPMPQV</sequence>
<name>A0A1Y2AW99_9TREE</name>
<feature type="region of interest" description="Disordered" evidence="1">
    <location>
        <begin position="58"/>
        <end position="161"/>
    </location>
</feature>
<feature type="compositionally biased region" description="Pro residues" evidence="1">
    <location>
        <begin position="146"/>
        <end position="161"/>
    </location>
</feature>
<dbReference type="InParanoid" id="A0A1Y2AW99"/>
<accession>A0A1Y2AW99</accession>
<reference evidence="2 3" key="1">
    <citation type="submission" date="2016-07" db="EMBL/GenBank/DDBJ databases">
        <title>Pervasive Adenine N6-methylation of Active Genes in Fungi.</title>
        <authorList>
            <consortium name="DOE Joint Genome Institute"/>
            <person name="Mondo S.J."/>
            <person name="Dannebaum R.O."/>
            <person name="Kuo R.C."/>
            <person name="Labutti K."/>
            <person name="Haridas S."/>
            <person name="Kuo A."/>
            <person name="Salamov A."/>
            <person name="Ahrendt S.R."/>
            <person name="Lipzen A."/>
            <person name="Sullivan W."/>
            <person name="Andreopoulos W.B."/>
            <person name="Clum A."/>
            <person name="Lindquist E."/>
            <person name="Daum C."/>
            <person name="Ramamoorthy G.K."/>
            <person name="Gryganskyi A."/>
            <person name="Culley D."/>
            <person name="Magnuson J.K."/>
            <person name="James T.Y."/>
            <person name="O'Malley M.A."/>
            <person name="Stajich J.E."/>
            <person name="Spatafora J.W."/>
            <person name="Visel A."/>
            <person name="Grigoriev I.V."/>
        </authorList>
    </citation>
    <scope>NUCLEOTIDE SEQUENCE [LARGE SCALE GENOMIC DNA]</scope>
    <source>
        <strain evidence="2 3">68-887.2</strain>
    </source>
</reference>
<feature type="compositionally biased region" description="Basic and acidic residues" evidence="1">
    <location>
        <begin position="71"/>
        <end position="84"/>
    </location>
</feature>
<gene>
    <name evidence="2" type="ORF">BCR39DRAFT_560455</name>
</gene>
<evidence type="ECO:0000313" key="3">
    <source>
        <dbReference type="Proteomes" id="UP000193986"/>
    </source>
</evidence>
<dbReference type="EMBL" id="MCFC01000046">
    <property type="protein sequence ID" value="ORY26570.1"/>
    <property type="molecule type" value="Genomic_DNA"/>
</dbReference>
<dbReference type="AlphaFoldDB" id="A0A1Y2AW99"/>
<evidence type="ECO:0000256" key="1">
    <source>
        <dbReference type="SAM" id="MobiDB-lite"/>
    </source>
</evidence>
<comment type="caution">
    <text evidence="2">The sequence shown here is derived from an EMBL/GenBank/DDBJ whole genome shotgun (WGS) entry which is preliminary data.</text>
</comment>
<keyword evidence="3" id="KW-1185">Reference proteome</keyword>
<evidence type="ECO:0000313" key="2">
    <source>
        <dbReference type="EMBL" id="ORY26570.1"/>
    </source>
</evidence>
<organism evidence="2 3">
    <name type="scientific">Naematelia encephala</name>
    <dbReference type="NCBI Taxonomy" id="71784"/>
    <lineage>
        <taxon>Eukaryota</taxon>
        <taxon>Fungi</taxon>
        <taxon>Dikarya</taxon>
        <taxon>Basidiomycota</taxon>
        <taxon>Agaricomycotina</taxon>
        <taxon>Tremellomycetes</taxon>
        <taxon>Tremellales</taxon>
        <taxon>Naemateliaceae</taxon>
        <taxon>Naematelia</taxon>
    </lineage>
</organism>
<dbReference type="Proteomes" id="UP000193986">
    <property type="component" value="Unassembled WGS sequence"/>
</dbReference>